<dbReference type="PANTHER" id="PTHR33993:SF1">
    <property type="entry name" value="GLYOXALASE FAMILY PROTEIN"/>
    <property type="match status" value="1"/>
</dbReference>
<protein>
    <submittedName>
        <fullName evidence="2">VOC family protein</fullName>
    </submittedName>
</protein>
<dbReference type="InterPro" id="IPR037523">
    <property type="entry name" value="VOC_core"/>
</dbReference>
<evidence type="ECO:0000313" key="2">
    <source>
        <dbReference type="EMBL" id="MCA9758719.1"/>
    </source>
</evidence>
<evidence type="ECO:0000313" key="3">
    <source>
        <dbReference type="Proteomes" id="UP000739538"/>
    </source>
</evidence>
<dbReference type="SUPFAM" id="SSF54593">
    <property type="entry name" value="Glyoxalase/Bleomycin resistance protein/Dihydroxybiphenyl dioxygenase"/>
    <property type="match status" value="1"/>
</dbReference>
<dbReference type="Proteomes" id="UP000739538">
    <property type="component" value="Unassembled WGS sequence"/>
</dbReference>
<comment type="caution">
    <text evidence="2">The sequence shown here is derived from an EMBL/GenBank/DDBJ whole genome shotgun (WGS) entry which is preliminary data.</text>
</comment>
<sequence>METNTPDHAIDYVEFVAIDLGRARQFYERALGWTFEAWGDSYLSFSDGRLNGGFAKTEVAERKPEPFAPLVILFSRDLEGTRQRVRDEGGRVVRDIFPFPGGRRFHFQDPEGNVLAVWSDREPLDRV</sequence>
<evidence type="ECO:0000259" key="1">
    <source>
        <dbReference type="PROSITE" id="PS51819"/>
    </source>
</evidence>
<dbReference type="EMBL" id="JAGQHS010000204">
    <property type="protein sequence ID" value="MCA9758719.1"/>
    <property type="molecule type" value="Genomic_DNA"/>
</dbReference>
<dbReference type="CDD" id="cd07247">
    <property type="entry name" value="SgaA_N_like"/>
    <property type="match status" value="1"/>
</dbReference>
<dbReference type="Gene3D" id="3.10.180.10">
    <property type="entry name" value="2,3-Dihydroxybiphenyl 1,2-Dioxygenase, domain 1"/>
    <property type="match status" value="1"/>
</dbReference>
<proteinExistence type="predicted"/>
<feature type="domain" description="VOC" evidence="1">
    <location>
        <begin position="9"/>
        <end position="120"/>
    </location>
</feature>
<reference evidence="2" key="2">
    <citation type="journal article" date="2021" name="Microbiome">
        <title>Successional dynamics and alternative stable states in a saline activated sludge microbial community over 9 years.</title>
        <authorList>
            <person name="Wang Y."/>
            <person name="Ye J."/>
            <person name="Ju F."/>
            <person name="Liu L."/>
            <person name="Boyd J.A."/>
            <person name="Deng Y."/>
            <person name="Parks D.H."/>
            <person name="Jiang X."/>
            <person name="Yin X."/>
            <person name="Woodcroft B.J."/>
            <person name="Tyson G.W."/>
            <person name="Hugenholtz P."/>
            <person name="Polz M.F."/>
            <person name="Zhang T."/>
        </authorList>
    </citation>
    <scope>NUCLEOTIDE SEQUENCE</scope>
    <source>
        <strain evidence="2">HKST-UBA02</strain>
    </source>
</reference>
<dbReference type="PANTHER" id="PTHR33993">
    <property type="entry name" value="GLYOXALASE-RELATED"/>
    <property type="match status" value="1"/>
</dbReference>
<dbReference type="InterPro" id="IPR029068">
    <property type="entry name" value="Glyas_Bleomycin-R_OHBP_Dase"/>
</dbReference>
<dbReference type="PROSITE" id="PS51819">
    <property type="entry name" value="VOC"/>
    <property type="match status" value="1"/>
</dbReference>
<dbReference type="InterPro" id="IPR004360">
    <property type="entry name" value="Glyas_Fos-R_dOase_dom"/>
</dbReference>
<dbReference type="Pfam" id="PF00903">
    <property type="entry name" value="Glyoxalase"/>
    <property type="match status" value="1"/>
</dbReference>
<name>A0A956SGK5_UNCEI</name>
<dbReference type="InterPro" id="IPR052164">
    <property type="entry name" value="Anthracycline_SecMetBiosynth"/>
</dbReference>
<gene>
    <name evidence="2" type="ORF">KDA27_23200</name>
</gene>
<reference evidence="2" key="1">
    <citation type="submission" date="2020-04" db="EMBL/GenBank/DDBJ databases">
        <authorList>
            <person name="Zhang T."/>
        </authorList>
    </citation>
    <scope>NUCLEOTIDE SEQUENCE</scope>
    <source>
        <strain evidence="2">HKST-UBA02</strain>
    </source>
</reference>
<accession>A0A956SGK5</accession>
<dbReference type="AlphaFoldDB" id="A0A956SGK5"/>
<organism evidence="2 3">
    <name type="scientific">Eiseniibacteriota bacterium</name>
    <dbReference type="NCBI Taxonomy" id="2212470"/>
    <lineage>
        <taxon>Bacteria</taxon>
        <taxon>Candidatus Eiseniibacteriota</taxon>
    </lineage>
</organism>